<feature type="non-terminal residue" evidence="10">
    <location>
        <position position="1"/>
    </location>
</feature>
<comment type="subcellular location">
    <subcellularLocation>
        <location evidence="1">Chromosome</location>
        <location evidence="1">Centromere</location>
    </subcellularLocation>
</comment>
<dbReference type="Proteomes" id="UP000053605">
    <property type="component" value="Unassembled WGS sequence"/>
</dbReference>
<feature type="region of interest" description="Disordered" evidence="9">
    <location>
        <begin position="121"/>
        <end position="149"/>
    </location>
</feature>
<evidence type="ECO:0000256" key="8">
    <source>
        <dbReference type="ARBA" id="ARBA00023328"/>
    </source>
</evidence>
<organism evidence="10 11">
    <name type="scientific">Opisthocomus hoazin</name>
    <name type="common">Hoatzin</name>
    <name type="synonym">Phasianus hoazin</name>
    <dbReference type="NCBI Taxonomy" id="30419"/>
    <lineage>
        <taxon>Eukaryota</taxon>
        <taxon>Metazoa</taxon>
        <taxon>Chordata</taxon>
        <taxon>Craniata</taxon>
        <taxon>Vertebrata</taxon>
        <taxon>Euteleostomi</taxon>
        <taxon>Archelosauria</taxon>
        <taxon>Archosauria</taxon>
        <taxon>Dinosauria</taxon>
        <taxon>Saurischia</taxon>
        <taxon>Theropoda</taxon>
        <taxon>Coelurosauria</taxon>
        <taxon>Aves</taxon>
        <taxon>Neognathae</taxon>
        <taxon>Neoaves</taxon>
        <taxon>Opisthocomiformes</taxon>
        <taxon>Opisthocomidae</taxon>
        <taxon>Opisthocomus</taxon>
    </lineage>
</organism>
<dbReference type="PhylomeDB" id="A0A091WVZ5"/>
<feature type="region of interest" description="Disordered" evidence="9">
    <location>
        <begin position="42"/>
        <end position="64"/>
    </location>
</feature>
<proteinExistence type="inferred from homology"/>
<dbReference type="AlphaFoldDB" id="A0A091WVZ5"/>
<dbReference type="GO" id="GO:0007059">
    <property type="term" value="P:chromosome segregation"/>
    <property type="evidence" value="ECO:0007669"/>
    <property type="project" value="UniProtKB-KW"/>
</dbReference>
<feature type="compositionally biased region" description="Basic and acidic residues" evidence="9">
    <location>
        <begin position="129"/>
        <end position="149"/>
    </location>
</feature>
<evidence type="ECO:0000256" key="4">
    <source>
        <dbReference type="ARBA" id="ARBA00022618"/>
    </source>
</evidence>
<dbReference type="EMBL" id="KK734274">
    <property type="protein sequence ID" value="KFR05576.1"/>
    <property type="molecule type" value="Genomic_DNA"/>
</dbReference>
<keyword evidence="11" id="KW-1185">Reference proteome</keyword>
<evidence type="ECO:0000256" key="7">
    <source>
        <dbReference type="ARBA" id="ARBA00023306"/>
    </source>
</evidence>
<evidence type="ECO:0000256" key="2">
    <source>
        <dbReference type="ARBA" id="ARBA00010845"/>
    </source>
</evidence>
<keyword evidence="3" id="KW-0158">Chromosome</keyword>
<dbReference type="STRING" id="30419.A0A091WVZ5"/>
<dbReference type="PANTHER" id="PTHR21577">
    <property type="entry name" value="SHUGOSHIN"/>
    <property type="match status" value="1"/>
</dbReference>
<dbReference type="GO" id="GO:0000776">
    <property type="term" value="C:kinetochore"/>
    <property type="evidence" value="ECO:0007669"/>
    <property type="project" value="TreeGrafter"/>
</dbReference>
<feature type="compositionally biased region" description="Low complexity" evidence="9">
    <location>
        <begin position="44"/>
        <end position="55"/>
    </location>
</feature>
<dbReference type="GO" id="GO:0051177">
    <property type="term" value="P:meiotic sister chromatid cohesion"/>
    <property type="evidence" value="ECO:0007669"/>
    <property type="project" value="TreeGrafter"/>
</dbReference>
<evidence type="ECO:0000313" key="10">
    <source>
        <dbReference type="EMBL" id="KFR05576.1"/>
    </source>
</evidence>
<evidence type="ECO:0000256" key="1">
    <source>
        <dbReference type="ARBA" id="ARBA00004584"/>
    </source>
</evidence>
<evidence type="ECO:0000256" key="9">
    <source>
        <dbReference type="SAM" id="MobiDB-lite"/>
    </source>
</evidence>
<feature type="non-terminal residue" evidence="10">
    <location>
        <position position="187"/>
    </location>
</feature>
<accession>A0A091WVZ5</accession>
<dbReference type="PANTHER" id="PTHR21577:SF3">
    <property type="entry name" value="SHUGOSHIN 1-RELATED"/>
    <property type="match status" value="1"/>
</dbReference>
<protein>
    <submittedName>
        <fullName evidence="10">Uncharacterized protein</fullName>
    </submittedName>
</protein>
<keyword evidence="6" id="KW-0175">Coiled coil</keyword>
<comment type="similarity">
    <text evidence="2">Belongs to the shugoshin family.</text>
</comment>
<dbReference type="InterPro" id="IPR038889">
    <property type="entry name" value="Shugoshin1/2"/>
</dbReference>
<keyword evidence="7" id="KW-0131">Cell cycle</keyword>
<evidence type="ECO:0000256" key="5">
    <source>
        <dbReference type="ARBA" id="ARBA00022829"/>
    </source>
</evidence>
<gene>
    <name evidence="10" type="ORF">N306_10181</name>
</gene>
<sequence>EVEQCHFQNAVLRHKLSFLNNTWKELENLMAAVKMARLSEFHTSSASLSNSQKSSMTERSWDDDTAGGQLVRAIGMPMRVPISKLCSAGQQGGSSAAVQTSSLDLQRPASNEPLEIVPVASKDTLPPQHAEKPQAHQEENRKKTTEAMESREAFLDSRIFGESLYATQQYADNLPALAWESHPLSYE</sequence>
<evidence type="ECO:0000256" key="3">
    <source>
        <dbReference type="ARBA" id="ARBA00022454"/>
    </source>
</evidence>
<keyword evidence="8" id="KW-0137">Centromere</keyword>
<evidence type="ECO:0000313" key="11">
    <source>
        <dbReference type="Proteomes" id="UP000053605"/>
    </source>
</evidence>
<keyword evidence="5" id="KW-0159">Chromosome partition</keyword>
<reference evidence="10 11" key="1">
    <citation type="submission" date="2014-04" db="EMBL/GenBank/DDBJ databases">
        <title>Genome evolution of avian class.</title>
        <authorList>
            <person name="Zhang G."/>
            <person name="Li C."/>
        </authorList>
    </citation>
    <scope>NUCLEOTIDE SEQUENCE [LARGE SCALE GENOMIC DNA]</scope>
    <source>
        <strain evidence="10">BGI_N306</strain>
    </source>
</reference>
<keyword evidence="4" id="KW-0132">Cell division</keyword>
<name>A0A091WVZ5_OPIHO</name>
<dbReference type="GO" id="GO:0051301">
    <property type="term" value="P:cell division"/>
    <property type="evidence" value="ECO:0007669"/>
    <property type="project" value="UniProtKB-KW"/>
</dbReference>
<evidence type="ECO:0000256" key="6">
    <source>
        <dbReference type="ARBA" id="ARBA00023054"/>
    </source>
</evidence>